<sequence length="144" mass="16561">MATIERTIEVEASAEKLYEVVSDIERYPSFLTWCDSSEILSIEGCLVTASLNINILDFKSKITTLNRLYRPTKIEMSLKEGPFKSFKGTWLFEEVALVKTQVSYSMEYQIANPITSFMVNQKLASFIDQFVGEFVKKFKEEITN</sequence>
<feature type="domain" description="Coenzyme Q-binding protein COQ10 START" evidence="1">
    <location>
        <begin position="10"/>
        <end position="129"/>
    </location>
</feature>
<dbReference type="Gene3D" id="3.30.530.20">
    <property type="match status" value="1"/>
</dbReference>
<dbReference type="SUPFAM" id="SSF55961">
    <property type="entry name" value="Bet v1-like"/>
    <property type="match status" value="1"/>
</dbReference>
<dbReference type="InterPro" id="IPR023393">
    <property type="entry name" value="START-like_dom_sf"/>
</dbReference>
<organism evidence="2">
    <name type="scientific">marine metagenome</name>
    <dbReference type="NCBI Taxonomy" id="408172"/>
    <lineage>
        <taxon>unclassified sequences</taxon>
        <taxon>metagenomes</taxon>
        <taxon>ecological metagenomes</taxon>
    </lineage>
</organism>
<evidence type="ECO:0000313" key="2">
    <source>
        <dbReference type="EMBL" id="SVC82117.1"/>
    </source>
</evidence>
<dbReference type="Pfam" id="PF03364">
    <property type="entry name" value="Polyketide_cyc"/>
    <property type="match status" value="1"/>
</dbReference>
<dbReference type="PANTHER" id="PTHR12901:SF10">
    <property type="entry name" value="COENZYME Q-BINDING PROTEIN COQ10, MITOCHONDRIAL"/>
    <property type="match status" value="1"/>
</dbReference>
<dbReference type="EMBL" id="UINC01112876">
    <property type="protein sequence ID" value="SVC82117.1"/>
    <property type="molecule type" value="Genomic_DNA"/>
</dbReference>
<dbReference type="PANTHER" id="PTHR12901">
    <property type="entry name" value="SPERM PROTEIN HOMOLOG"/>
    <property type="match status" value="1"/>
</dbReference>
<name>A0A382QAP2_9ZZZZ</name>
<gene>
    <name evidence="2" type="ORF">METZ01_LOCUS334971</name>
</gene>
<dbReference type="GO" id="GO:0045333">
    <property type="term" value="P:cellular respiration"/>
    <property type="evidence" value="ECO:0007669"/>
    <property type="project" value="InterPro"/>
</dbReference>
<accession>A0A382QAP2</accession>
<evidence type="ECO:0000259" key="1">
    <source>
        <dbReference type="Pfam" id="PF03364"/>
    </source>
</evidence>
<reference evidence="2" key="1">
    <citation type="submission" date="2018-05" db="EMBL/GenBank/DDBJ databases">
        <authorList>
            <person name="Lanie J.A."/>
            <person name="Ng W.-L."/>
            <person name="Kazmierczak K.M."/>
            <person name="Andrzejewski T.M."/>
            <person name="Davidsen T.M."/>
            <person name="Wayne K.J."/>
            <person name="Tettelin H."/>
            <person name="Glass J.I."/>
            <person name="Rusch D."/>
            <person name="Podicherti R."/>
            <person name="Tsui H.-C.T."/>
            <person name="Winkler M.E."/>
        </authorList>
    </citation>
    <scope>NUCLEOTIDE SEQUENCE</scope>
</reference>
<protein>
    <recommendedName>
        <fullName evidence="1">Coenzyme Q-binding protein COQ10 START domain-containing protein</fullName>
    </recommendedName>
</protein>
<dbReference type="InterPro" id="IPR044996">
    <property type="entry name" value="COQ10-like"/>
</dbReference>
<proteinExistence type="predicted"/>
<dbReference type="CDD" id="cd07813">
    <property type="entry name" value="COQ10p_like"/>
    <property type="match status" value="1"/>
</dbReference>
<dbReference type="InterPro" id="IPR005031">
    <property type="entry name" value="COQ10_START"/>
</dbReference>
<dbReference type="AlphaFoldDB" id="A0A382QAP2"/>
<dbReference type="GO" id="GO:0048039">
    <property type="term" value="F:ubiquinone binding"/>
    <property type="evidence" value="ECO:0007669"/>
    <property type="project" value="InterPro"/>
</dbReference>